<dbReference type="CDD" id="cd16917">
    <property type="entry name" value="HATPase_UhpB-NarQ-NarX-like"/>
    <property type="match status" value="1"/>
</dbReference>
<dbReference type="InterPro" id="IPR011990">
    <property type="entry name" value="TPR-like_helical_dom_sf"/>
</dbReference>
<dbReference type="InterPro" id="IPR005467">
    <property type="entry name" value="His_kinase_dom"/>
</dbReference>
<keyword evidence="3" id="KW-0808">Transferase</keyword>
<dbReference type="RefSeq" id="WP_160905267.1">
    <property type="nucleotide sequence ID" value="NZ_WVHS01000001.1"/>
</dbReference>
<dbReference type="PANTHER" id="PTHR24421:SF10">
    <property type="entry name" value="NITRATE_NITRITE SENSOR PROTEIN NARQ"/>
    <property type="match status" value="1"/>
</dbReference>
<evidence type="ECO:0000313" key="11">
    <source>
        <dbReference type="Proteomes" id="UP000451233"/>
    </source>
</evidence>
<dbReference type="PANTHER" id="PTHR24421">
    <property type="entry name" value="NITRATE/NITRITE SENSOR PROTEIN NARX-RELATED"/>
    <property type="match status" value="1"/>
</dbReference>
<evidence type="ECO:0000313" key="10">
    <source>
        <dbReference type="EMBL" id="MXV14286.1"/>
    </source>
</evidence>
<reference evidence="10 11" key="1">
    <citation type="submission" date="2019-11" db="EMBL/GenBank/DDBJ databases">
        <title>Pedobacter sp. HMF7056 Genome sequencing and assembly.</title>
        <authorList>
            <person name="Kang H."/>
            <person name="Kim H."/>
            <person name="Joh K."/>
        </authorList>
    </citation>
    <scope>NUCLEOTIDE SEQUENCE [LARGE SCALE GENOMIC DNA]</scope>
    <source>
        <strain evidence="10 11">HMF7056</strain>
    </source>
</reference>
<comment type="caution">
    <text evidence="10">The sequence shown here is derived from an EMBL/GenBank/DDBJ whole genome shotgun (WGS) entry which is preliminary data.</text>
</comment>
<feature type="transmembrane region" description="Helical" evidence="7">
    <location>
        <begin position="330"/>
        <end position="350"/>
    </location>
</feature>
<dbReference type="SMART" id="SM00028">
    <property type="entry name" value="TPR"/>
    <property type="match status" value="3"/>
</dbReference>
<keyword evidence="8" id="KW-0732">Signal</keyword>
<feature type="chain" id="PRO_5029710414" description="histidine kinase" evidence="8">
    <location>
        <begin position="21"/>
        <end position="557"/>
    </location>
</feature>
<dbReference type="PROSITE" id="PS50109">
    <property type="entry name" value="HIS_KIN"/>
    <property type="match status" value="1"/>
</dbReference>
<dbReference type="GO" id="GO:0000160">
    <property type="term" value="P:phosphorelay signal transduction system"/>
    <property type="evidence" value="ECO:0007669"/>
    <property type="project" value="UniProtKB-KW"/>
</dbReference>
<keyword evidence="5" id="KW-0902">Two-component regulatory system</keyword>
<protein>
    <recommendedName>
        <fullName evidence="2">histidine kinase</fullName>
        <ecNumber evidence="2">2.7.13.3</ecNumber>
    </recommendedName>
</protein>
<keyword evidence="10" id="KW-0067">ATP-binding</keyword>
<evidence type="ECO:0000256" key="8">
    <source>
        <dbReference type="SAM" id="SignalP"/>
    </source>
</evidence>
<keyword evidence="11" id="KW-1185">Reference proteome</keyword>
<dbReference type="Pfam" id="PF13174">
    <property type="entry name" value="TPR_6"/>
    <property type="match status" value="1"/>
</dbReference>
<dbReference type="Gene3D" id="1.25.40.10">
    <property type="entry name" value="Tetratricopeptide repeat domain"/>
    <property type="match status" value="2"/>
</dbReference>
<dbReference type="AlphaFoldDB" id="A0A7K1XUW8"/>
<dbReference type="EC" id="2.7.13.3" evidence="2"/>
<dbReference type="PROSITE" id="PS51257">
    <property type="entry name" value="PROKAR_LIPOPROTEIN"/>
    <property type="match status" value="1"/>
</dbReference>
<dbReference type="InterPro" id="IPR050482">
    <property type="entry name" value="Sensor_HK_TwoCompSys"/>
</dbReference>
<feature type="repeat" description="TPR" evidence="6">
    <location>
        <begin position="111"/>
        <end position="144"/>
    </location>
</feature>
<name>A0A7K1XUW8_9SPHI</name>
<evidence type="ECO:0000256" key="1">
    <source>
        <dbReference type="ARBA" id="ARBA00000085"/>
    </source>
</evidence>
<keyword evidence="7" id="KW-0472">Membrane</keyword>
<dbReference type="SUPFAM" id="SSF48452">
    <property type="entry name" value="TPR-like"/>
    <property type="match status" value="2"/>
</dbReference>
<evidence type="ECO:0000256" key="2">
    <source>
        <dbReference type="ARBA" id="ARBA00012438"/>
    </source>
</evidence>
<evidence type="ECO:0000256" key="5">
    <source>
        <dbReference type="ARBA" id="ARBA00023012"/>
    </source>
</evidence>
<keyword evidence="7" id="KW-0812">Transmembrane</keyword>
<feature type="signal peptide" evidence="8">
    <location>
        <begin position="1"/>
        <end position="20"/>
    </location>
</feature>
<proteinExistence type="predicted"/>
<feature type="repeat" description="TPR" evidence="6">
    <location>
        <begin position="148"/>
        <end position="181"/>
    </location>
</feature>
<dbReference type="InterPro" id="IPR003594">
    <property type="entry name" value="HATPase_dom"/>
</dbReference>
<dbReference type="Pfam" id="PF02518">
    <property type="entry name" value="HATPase_c"/>
    <property type="match status" value="1"/>
</dbReference>
<dbReference type="EMBL" id="WVHS01000001">
    <property type="protein sequence ID" value="MXV14286.1"/>
    <property type="molecule type" value="Genomic_DNA"/>
</dbReference>
<evidence type="ECO:0000256" key="3">
    <source>
        <dbReference type="ARBA" id="ARBA00022679"/>
    </source>
</evidence>
<keyword evidence="4" id="KW-0418">Kinase</keyword>
<accession>A0A7K1XUW8</accession>
<evidence type="ECO:0000259" key="9">
    <source>
        <dbReference type="PROSITE" id="PS50109"/>
    </source>
</evidence>
<sequence length="557" mass="63624">MKSFVILVFAAVLAASCSNNKVGQKNASENVFYTRAIQYKNAGETDSAFLYYDQAKDLFLQAKDSLGVGKCLVNMAYLSIDKGDNFGGQELSLQSLDYLDPARETDLPYVIINFNELGLASYHLKNYSKALEFYDQSLKYDKDTVGTQTVKTNIGVAYMEQGKLREALTVYENILKEQPDTTIFARVLTNYAYTRWLQDSNYNAAPEFQKALRLRILQDDLLGQNASYSHLSDYYVRSRPDSALFYARQMYRTTKLAGNPDDRLEALQKLVSLAPGNQAKNYFAKHQQLNDSLQTARSAAKNQFALVRYESEKHKTENLKLQKENTERRYQVITILLILMGICIGFVSWYRKRKQHMELEKKNAVQEDRLRIYKKVHDVLANGVYRVMAEVEYGNIGKEAWLDKMEVLYEQTRNISYDEKPEVQDIDFHEIIARLITSFAGERTKIAVAGNSEDFWSAVSPVVKHEVEQVLLELMVNMKKHSRAGNVVIRFRQENDTVHIDYADDGVGIPADIKYGNGLSNTGNRIKAIGGEINFDSNKEGLKIRISFPIVKIQNYV</sequence>
<feature type="domain" description="Histidine kinase" evidence="9">
    <location>
        <begin position="466"/>
        <end position="552"/>
    </location>
</feature>
<evidence type="ECO:0000256" key="7">
    <source>
        <dbReference type="SAM" id="Phobius"/>
    </source>
</evidence>
<organism evidence="10 11">
    <name type="scientific">Hufsiella ginkgonis</name>
    <dbReference type="NCBI Taxonomy" id="2695274"/>
    <lineage>
        <taxon>Bacteria</taxon>
        <taxon>Pseudomonadati</taxon>
        <taxon>Bacteroidota</taxon>
        <taxon>Sphingobacteriia</taxon>
        <taxon>Sphingobacteriales</taxon>
        <taxon>Sphingobacteriaceae</taxon>
        <taxon>Hufsiella</taxon>
    </lineage>
</organism>
<comment type="catalytic activity">
    <reaction evidence="1">
        <text>ATP + protein L-histidine = ADP + protein N-phospho-L-histidine.</text>
        <dbReference type="EC" id="2.7.13.3"/>
    </reaction>
</comment>
<dbReference type="PROSITE" id="PS50005">
    <property type="entry name" value="TPR"/>
    <property type="match status" value="2"/>
</dbReference>
<keyword evidence="10" id="KW-0547">Nucleotide-binding</keyword>
<dbReference type="GO" id="GO:0004673">
    <property type="term" value="F:protein histidine kinase activity"/>
    <property type="evidence" value="ECO:0007669"/>
    <property type="project" value="UniProtKB-EC"/>
</dbReference>
<dbReference type="Pfam" id="PF13181">
    <property type="entry name" value="TPR_8"/>
    <property type="match status" value="1"/>
</dbReference>
<keyword evidence="6" id="KW-0802">TPR repeat</keyword>
<gene>
    <name evidence="10" type="ORF">GS398_03170</name>
</gene>
<dbReference type="Proteomes" id="UP000451233">
    <property type="component" value="Unassembled WGS sequence"/>
</dbReference>
<keyword evidence="7" id="KW-1133">Transmembrane helix</keyword>
<evidence type="ECO:0000256" key="4">
    <source>
        <dbReference type="ARBA" id="ARBA00022777"/>
    </source>
</evidence>
<dbReference type="InterPro" id="IPR019734">
    <property type="entry name" value="TPR_rpt"/>
</dbReference>
<dbReference type="SMART" id="SM00387">
    <property type="entry name" value="HATPase_c"/>
    <property type="match status" value="1"/>
</dbReference>
<dbReference type="GO" id="GO:0005524">
    <property type="term" value="F:ATP binding"/>
    <property type="evidence" value="ECO:0007669"/>
    <property type="project" value="UniProtKB-KW"/>
</dbReference>
<evidence type="ECO:0000256" key="6">
    <source>
        <dbReference type="PROSITE-ProRule" id="PRU00339"/>
    </source>
</evidence>
<dbReference type="Gene3D" id="3.30.565.10">
    <property type="entry name" value="Histidine kinase-like ATPase, C-terminal domain"/>
    <property type="match status" value="1"/>
</dbReference>
<dbReference type="SUPFAM" id="SSF55874">
    <property type="entry name" value="ATPase domain of HSP90 chaperone/DNA topoisomerase II/histidine kinase"/>
    <property type="match status" value="1"/>
</dbReference>
<dbReference type="InterPro" id="IPR036890">
    <property type="entry name" value="HATPase_C_sf"/>
</dbReference>